<keyword evidence="2" id="KW-0808">Transferase</keyword>
<protein>
    <submittedName>
        <fullName evidence="3">Glycosyltransferase family 9 protein</fullName>
    </submittedName>
</protein>
<evidence type="ECO:0000256" key="1">
    <source>
        <dbReference type="ARBA" id="ARBA00022676"/>
    </source>
</evidence>
<dbReference type="InterPro" id="IPR051199">
    <property type="entry name" value="LPS_LOS_Heptosyltrfase"/>
</dbReference>
<dbReference type="Proteomes" id="UP001252207">
    <property type="component" value="Unassembled WGS sequence"/>
</dbReference>
<dbReference type="PANTHER" id="PTHR30160">
    <property type="entry name" value="TETRAACYLDISACCHARIDE 4'-KINASE-RELATED"/>
    <property type="match status" value="1"/>
</dbReference>
<reference evidence="3 4" key="1">
    <citation type="submission" date="2022-06" db="EMBL/GenBank/DDBJ databases">
        <title>Chromosome and plasmid sequencings of Enterobacteriales species co-exiting double carbapenemases.</title>
        <authorList>
            <person name="Fu Y."/>
        </authorList>
    </citation>
    <scope>NUCLEOTIDE SEQUENCE [LARGE SCALE GENOMIC DNA]</scope>
    <source>
        <strain evidence="3 4">21030615019</strain>
    </source>
</reference>
<keyword evidence="4" id="KW-1185">Reference proteome</keyword>
<evidence type="ECO:0000256" key="2">
    <source>
        <dbReference type="ARBA" id="ARBA00022679"/>
    </source>
</evidence>
<dbReference type="Gene3D" id="3.40.50.2000">
    <property type="entry name" value="Glycogen Phosphorylase B"/>
    <property type="match status" value="2"/>
</dbReference>
<organism evidence="3 4">
    <name type="scientific">Providencia huaxiensis</name>
    <dbReference type="NCBI Taxonomy" id="2027290"/>
    <lineage>
        <taxon>Bacteria</taxon>
        <taxon>Pseudomonadati</taxon>
        <taxon>Pseudomonadota</taxon>
        <taxon>Gammaproteobacteria</taxon>
        <taxon>Enterobacterales</taxon>
        <taxon>Morganellaceae</taxon>
        <taxon>Providencia</taxon>
    </lineage>
</organism>
<dbReference type="InterPro" id="IPR002201">
    <property type="entry name" value="Glyco_trans_9"/>
</dbReference>
<dbReference type="SUPFAM" id="SSF53756">
    <property type="entry name" value="UDP-Glycosyltransferase/glycogen phosphorylase"/>
    <property type="match status" value="1"/>
</dbReference>
<evidence type="ECO:0000313" key="4">
    <source>
        <dbReference type="Proteomes" id="UP001252207"/>
    </source>
</evidence>
<comment type="caution">
    <text evidence="3">The sequence shown here is derived from an EMBL/GenBank/DDBJ whole genome shotgun (WGS) entry which is preliminary data.</text>
</comment>
<keyword evidence="1" id="KW-0328">Glycosyltransferase</keyword>
<accession>A0ABU2IZL2</accession>
<gene>
    <name evidence="3" type="ORF">NLX89_13065</name>
</gene>
<dbReference type="GeneID" id="89490688"/>
<sequence>MNILRKINRYRNEKTKKIKFKLNLWFMKLFYKKQNIDVNDCNNVCIFMHAKAIGDAIITSGLIEKIRSSGKKVYVIAPEGLSFLFSDIIGNDGFYSFDKKKIPELVSELKKVNIDLVIDIFDFDHSIRHRLKTLFLLKPAKSIGFDQPKASIYDINLHSDGGSHLTDRMRKVLDYLKLDTKNYQYKLSFDSVKFSSAHDYANSIKENKKLIILNPYASQSERSFSMQQINEIIEYLNSLNNYKTVVFNLGHNINCESLENVVLNPYSDAGNSFALVENADVVVSVDTAIVHLASAFNIKQYCVYNNKRNVLNQNCNIIFGANSPNAIQLTTSDNLGLAIGDPMSKFDVNRLINAMRKDLN</sequence>
<dbReference type="RefSeq" id="WP_102139606.1">
    <property type="nucleotide sequence ID" value="NZ_CP031123.2"/>
</dbReference>
<dbReference type="Pfam" id="PF01075">
    <property type="entry name" value="Glyco_transf_9"/>
    <property type="match status" value="1"/>
</dbReference>
<evidence type="ECO:0000313" key="3">
    <source>
        <dbReference type="EMBL" id="MDT0134272.1"/>
    </source>
</evidence>
<proteinExistence type="predicted"/>
<dbReference type="EMBL" id="JANAVW010000001">
    <property type="protein sequence ID" value="MDT0134272.1"/>
    <property type="molecule type" value="Genomic_DNA"/>
</dbReference>
<name>A0ABU2IZL2_9GAMM</name>